<dbReference type="PANTHER" id="PTHR19139:SF270">
    <property type="entry name" value="ENTOMOGLYCEROPORIN 1-RELATED"/>
    <property type="match status" value="1"/>
</dbReference>
<proteinExistence type="inferred from homology"/>
<evidence type="ECO:0000256" key="6">
    <source>
        <dbReference type="ARBA" id="ARBA00023136"/>
    </source>
</evidence>
<dbReference type="InterPro" id="IPR034294">
    <property type="entry name" value="Aquaporin_transptr"/>
</dbReference>
<evidence type="ECO:0000313" key="10">
    <source>
        <dbReference type="Proteomes" id="UP001652620"/>
    </source>
</evidence>
<evidence type="ECO:0000256" key="8">
    <source>
        <dbReference type="SAM" id="Phobius"/>
    </source>
</evidence>
<gene>
    <name evidence="9" type="primary">AQP</name>
    <name evidence="11" type="synonym">LOC105227689</name>
</gene>
<dbReference type="Pfam" id="PF00230">
    <property type="entry name" value="MIP"/>
    <property type="match status" value="1"/>
</dbReference>
<dbReference type="GO" id="GO:0005886">
    <property type="term" value="C:plasma membrane"/>
    <property type="evidence" value="ECO:0007669"/>
    <property type="project" value="TreeGrafter"/>
</dbReference>
<keyword evidence="10" id="KW-1185">Reference proteome</keyword>
<dbReference type="InterPro" id="IPR022357">
    <property type="entry name" value="MIP_CS"/>
</dbReference>
<dbReference type="OrthoDB" id="3222at2759"/>
<dbReference type="AlphaFoldDB" id="A0A034WI15"/>
<dbReference type="PANTHER" id="PTHR19139">
    <property type="entry name" value="AQUAPORIN TRANSPORTER"/>
    <property type="match status" value="1"/>
</dbReference>
<dbReference type="InterPro" id="IPR000425">
    <property type="entry name" value="MIP"/>
</dbReference>
<evidence type="ECO:0000256" key="1">
    <source>
        <dbReference type="ARBA" id="ARBA00004141"/>
    </source>
</evidence>
<name>A0A034WI15_BACDO</name>
<feature type="transmembrane region" description="Helical" evidence="8">
    <location>
        <begin position="7"/>
        <end position="37"/>
    </location>
</feature>
<evidence type="ECO:0000256" key="2">
    <source>
        <dbReference type="ARBA" id="ARBA00006175"/>
    </source>
</evidence>
<organism evidence="9">
    <name type="scientific">Bactrocera dorsalis</name>
    <name type="common">Oriental fruit fly</name>
    <name type="synonym">Dacus dorsalis</name>
    <dbReference type="NCBI Taxonomy" id="27457"/>
    <lineage>
        <taxon>Eukaryota</taxon>
        <taxon>Metazoa</taxon>
        <taxon>Ecdysozoa</taxon>
        <taxon>Arthropoda</taxon>
        <taxon>Hexapoda</taxon>
        <taxon>Insecta</taxon>
        <taxon>Pterygota</taxon>
        <taxon>Neoptera</taxon>
        <taxon>Endopterygota</taxon>
        <taxon>Diptera</taxon>
        <taxon>Brachycera</taxon>
        <taxon>Muscomorpha</taxon>
        <taxon>Tephritoidea</taxon>
        <taxon>Tephritidae</taxon>
        <taxon>Bactrocera</taxon>
        <taxon>Bactrocera</taxon>
    </lineage>
</organism>
<feature type="transmembrane region" description="Helical" evidence="8">
    <location>
        <begin position="202"/>
        <end position="220"/>
    </location>
</feature>
<evidence type="ECO:0000256" key="4">
    <source>
        <dbReference type="ARBA" id="ARBA00022692"/>
    </source>
</evidence>
<sequence length="238" mass="25634">MKFDRHLFMVCVSEFIGTAILMCVGCASVVGITLPFYERNLSMIGIGFGLAVHISVHTLGTISGSHINPSVTIAAVMLGNMEWQLGCFYVLCQLLGGLTGYALLFASLTAYVRTDSFCVTKPVLGIEIWQAILIEFFLTCILVYFCCGAWDKRNSQVHDSLPIRFGLLIGGLIFAAAPYTGASMNVARSLPPAVLTNTWTGFWIYPVAHVPAAILVPLAWKYLHTAGSSDAGGTEGEA</sequence>
<feature type="transmembrane region" description="Helical" evidence="8">
    <location>
        <begin position="128"/>
        <end position="150"/>
    </location>
</feature>
<evidence type="ECO:0000313" key="9">
    <source>
        <dbReference type="EMBL" id="JAC53423.1"/>
    </source>
</evidence>
<dbReference type="KEGG" id="bdr:105227689"/>
<dbReference type="InterPro" id="IPR023271">
    <property type="entry name" value="Aquaporin-like"/>
</dbReference>
<reference evidence="9" key="1">
    <citation type="journal article" date="2014" name="BMC Genomics">
        <title>Characterizing the developmental transcriptome of the oriental fruit fly, Bactrocera dorsalis (Diptera: Tephritidae) through comparative genomic analysis with Drosophila melanogaster utilizing modENCODE datasets.</title>
        <authorList>
            <person name="Geib S.M."/>
            <person name="Calla B."/>
            <person name="Hall B."/>
            <person name="Hou S."/>
            <person name="Manoukis N.C."/>
        </authorList>
    </citation>
    <scope>NUCLEOTIDE SEQUENCE</scope>
    <source>
        <strain evidence="9">Punador</strain>
    </source>
</reference>
<dbReference type="Gene3D" id="1.20.1080.10">
    <property type="entry name" value="Glycerol uptake facilitator protein"/>
    <property type="match status" value="1"/>
</dbReference>
<evidence type="ECO:0000256" key="7">
    <source>
        <dbReference type="RuleBase" id="RU000477"/>
    </source>
</evidence>
<reference evidence="11" key="2">
    <citation type="submission" date="2025-04" db="UniProtKB">
        <authorList>
            <consortium name="RefSeq"/>
        </authorList>
    </citation>
    <scope>IDENTIFICATION</scope>
    <source>
        <strain evidence="11">Punador</strain>
    </source>
</reference>
<comment type="subcellular location">
    <subcellularLocation>
        <location evidence="1">Membrane</location>
        <topology evidence="1">Multi-pass membrane protein</topology>
    </subcellularLocation>
</comment>
<dbReference type="PROSITE" id="PS00221">
    <property type="entry name" value="MIP"/>
    <property type="match status" value="1"/>
</dbReference>
<dbReference type="RefSeq" id="XP_011205476.1">
    <property type="nucleotide sequence ID" value="XM_011207174.3"/>
</dbReference>
<evidence type="ECO:0000256" key="3">
    <source>
        <dbReference type="ARBA" id="ARBA00022448"/>
    </source>
</evidence>
<evidence type="ECO:0000256" key="5">
    <source>
        <dbReference type="ARBA" id="ARBA00022989"/>
    </source>
</evidence>
<dbReference type="SUPFAM" id="SSF81338">
    <property type="entry name" value="Aquaporin-like"/>
    <property type="match status" value="1"/>
</dbReference>
<dbReference type="PRINTS" id="PR00783">
    <property type="entry name" value="MINTRINSICP"/>
</dbReference>
<accession>A0A034WI15</accession>
<feature type="transmembrane region" description="Helical" evidence="8">
    <location>
        <begin position="85"/>
        <end position="108"/>
    </location>
</feature>
<keyword evidence="4 7" id="KW-0812">Transmembrane</keyword>
<comment type="similarity">
    <text evidence="2 7">Belongs to the MIP/aquaporin (TC 1.A.8) family.</text>
</comment>
<keyword evidence="6 8" id="KW-0472">Membrane</keyword>
<dbReference type="OMA" id="CIFRCGY"/>
<dbReference type="GO" id="GO:0015267">
    <property type="term" value="F:channel activity"/>
    <property type="evidence" value="ECO:0007669"/>
    <property type="project" value="InterPro"/>
</dbReference>
<keyword evidence="5 8" id="KW-1133">Transmembrane helix</keyword>
<protein>
    <submittedName>
        <fullName evidence="9 11">Aquaporin AQPAn.G</fullName>
    </submittedName>
</protein>
<dbReference type="Proteomes" id="UP001652620">
    <property type="component" value="Chromosome 3"/>
</dbReference>
<keyword evidence="3 7" id="KW-0813">Transport</keyword>
<dbReference type="GeneID" id="105227689"/>
<feature type="transmembrane region" description="Helical" evidence="8">
    <location>
        <begin position="162"/>
        <end position="182"/>
    </location>
</feature>
<evidence type="ECO:0000313" key="11">
    <source>
        <dbReference type="RefSeq" id="XP_011205476.1"/>
    </source>
</evidence>
<dbReference type="EMBL" id="GAKP01005529">
    <property type="protein sequence ID" value="JAC53423.1"/>
    <property type="molecule type" value="Transcribed_RNA"/>
</dbReference>